<name>A0AAE4FQV5_9CYAN</name>
<comment type="caution">
    <text evidence="1">The sequence shown here is derived from an EMBL/GenBank/DDBJ whole genome shotgun (WGS) entry which is preliminary data.</text>
</comment>
<reference evidence="2" key="1">
    <citation type="submission" date="2023-07" db="EMBL/GenBank/DDBJ databases">
        <authorList>
            <person name="Luz R."/>
            <person name="Cordeiro R."/>
            <person name="Fonseca A."/>
            <person name="Goncalves V."/>
        </authorList>
    </citation>
    <scope>NUCLEOTIDE SEQUENCE [LARGE SCALE GENOMIC DNA]</scope>
    <source>
        <strain evidence="2">BACA0444</strain>
    </source>
</reference>
<proteinExistence type="predicted"/>
<dbReference type="EMBL" id="JAVMIP010000002">
    <property type="protein sequence ID" value="MDS3860018.1"/>
    <property type="molecule type" value="Genomic_DNA"/>
</dbReference>
<evidence type="ECO:0000313" key="1">
    <source>
        <dbReference type="EMBL" id="MDS3860018.1"/>
    </source>
</evidence>
<keyword evidence="2" id="KW-1185">Reference proteome</keyword>
<accession>A0AAE4FQV5</accession>
<dbReference type="Proteomes" id="UP001268256">
    <property type="component" value="Unassembled WGS sequence"/>
</dbReference>
<gene>
    <name evidence="1" type="ORF">RIF25_04270</name>
</gene>
<evidence type="ECO:0000313" key="2">
    <source>
        <dbReference type="Proteomes" id="UP001268256"/>
    </source>
</evidence>
<organism evidence="1 2">
    <name type="scientific">Pseudocalidococcus azoricus BACA0444</name>
    <dbReference type="NCBI Taxonomy" id="2918990"/>
    <lineage>
        <taxon>Bacteria</taxon>
        <taxon>Bacillati</taxon>
        <taxon>Cyanobacteriota</taxon>
        <taxon>Cyanophyceae</taxon>
        <taxon>Acaryochloridales</taxon>
        <taxon>Thermosynechococcaceae</taxon>
        <taxon>Pseudocalidococcus</taxon>
        <taxon>Pseudocalidococcus azoricus</taxon>
    </lineage>
</organism>
<sequence length="44" mass="5117">MDYIEQILETLKSWLKKLVELLAGDEPEPTLEPIPVPVRERNGR</sequence>
<dbReference type="AlphaFoldDB" id="A0AAE4FQV5"/>
<protein>
    <submittedName>
        <fullName evidence="1">Uncharacterized protein</fullName>
    </submittedName>
</protein>